<keyword evidence="3" id="KW-0732">Signal</keyword>
<dbReference type="Gene3D" id="1.10.287.470">
    <property type="entry name" value="Helix hairpin bin"/>
    <property type="match status" value="1"/>
</dbReference>
<dbReference type="EMBL" id="CP058350">
    <property type="protein sequence ID" value="QLF68712.1"/>
    <property type="molecule type" value="Genomic_DNA"/>
</dbReference>
<evidence type="ECO:0000313" key="5">
    <source>
        <dbReference type="EMBL" id="QLF68712.1"/>
    </source>
</evidence>
<dbReference type="Pfam" id="PF25917">
    <property type="entry name" value="BSH_RND"/>
    <property type="match status" value="1"/>
</dbReference>
<feature type="chain" id="PRO_5045226127" evidence="3">
    <location>
        <begin position="24"/>
        <end position="326"/>
    </location>
</feature>
<feature type="coiled-coil region" evidence="2">
    <location>
        <begin position="88"/>
        <end position="146"/>
    </location>
</feature>
<accession>A0ABX6QJP8</accession>
<keyword evidence="2" id="KW-0175">Coiled coil</keyword>
<dbReference type="InterPro" id="IPR058625">
    <property type="entry name" value="MdtA-like_BSH"/>
</dbReference>
<protein>
    <submittedName>
        <fullName evidence="5">Efflux RND transporter periplasmic adaptor subunit</fullName>
    </submittedName>
</protein>
<dbReference type="SUPFAM" id="SSF111369">
    <property type="entry name" value="HlyD-like secretion proteins"/>
    <property type="match status" value="1"/>
</dbReference>
<evidence type="ECO:0000313" key="6">
    <source>
        <dbReference type="Proteomes" id="UP000308530"/>
    </source>
</evidence>
<feature type="signal peptide" evidence="3">
    <location>
        <begin position="1"/>
        <end position="23"/>
    </location>
</feature>
<organism evidence="5 6">
    <name type="scientific">Peteryoungia desertarenae</name>
    <dbReference type="NCBI Taxonomy" id="1813451"/>
    <lineage>
        <taxon>Bacteria</taxon>
        <taxon>Pseudomonadati</taxon>
        <taxon>Pseudomonadota</taxon>
        <taxon>Alphaproteobacteria</taxon>
        <taxon>Hyphomicrobiales</taxon>
        <taxon>Rhizobiaceae</taxon>
        <taxon>Peteryoungia</taxon>
    </lineage>
</organism>
<comment type="similarity">
    <text evidence="1">Belongs to the membrane fusion protein (MFP) (TC 8.A.1) family.</text>
</comment>
<evidence type="ECO:0000256" key="3">
    <source>
        <dbReference type="SAM" id="SignalP"/>
    </source>
</evidence>
<feature type="domain" description="Multidrug resistance protein MdtA-like barrel-sandwich hybrid" evidence="4">
    <location>
        <begin position="49"/>
        <end position="184"/>
    </location>
</feature>
<name>A0ABX6QJP8_9HYPH</name>
<evidence type="ECO:0000256" key="2">
    <source>
        <dbReference type="SAM" id="Coils"/>
    </source>
</evidence>
<dbReference type="PANTHER" id="PTHR30469:SF15">
    <property type="entry name" value="HLYD FAMILY OF SECRETION PROTEINS"/>
    <property type="match status" value="1"/>
</dbReference>
<reference evidence="5 6" key="1">
    <citation type="submission" date="2020-06" db="EMBL/GenBank/DDBJ databases">
        <title>Genome sequence of Rhizobium sp strain ADMK78.</title>
        <authorList>
            <person name="Rahi P."/>
        </authorList>
    </citation>
    <scope>NUCLEOTIDE SEQUENCE [LARGE SCALE GENOMIC DNA]</scope>
    <source>
        <strain evidence="5 6">ADMK78</strain>
    </source>
</reference>
<dbReference type="PANTHER" id="PTHR30469">
    <property type="entry name" value="MULTIDRUG RESISTANCE PROTEIN MDTA"/>
    <property type="match status" value="1"/>
</dbReference>
<dbReference type="RefSeq" id="WP_138287117.1">
    <property type="nucleotide sequence ID" value="NZ_CP058350.1"/>
</dbReference>
<evidence type="ECO:0000259" key="4">
    <source>
        <dbReference type="Pfam" id="PF25917"/>
    </source>
</evidence>
<dbReference type="Gene3D" id="2.40.420.20">
    <property type="match status" value="1"/>
</dbReference>
<gene>
    <name evidence="5" type="ORF">FE840_003630</name>
</gene>
<dbReference type="Gene3D" id="2.40.50.100">
    <property type="match status" value="1"/>
</dbReference>
<sequence length="326" mass="34654">MKKYLLAAQMAATIAFLSSPVSAESLSLQMTTLPEWKAVYGRVETRDSVPARARIGGTLIELNVAEGDTVAAGDVVATVKDDKIDFQVAALDAQLKGLQASLENAQSELARGEELIKRGVTTAQRLDALRTQVDVLNNQIAATEAQRLVVVQQSREGEILAPAAGKVLSVPVTRDAVIMPGEAVATIGGGGFFLRLAIPERHADLLAEGASIEIEDVTGNPGKGRLVKLYPEIDNGRVIADVEVNDLPTSYVGKRLLVRVPVGERNALLVPQEAVSNRHGLDFVAIRNGEDTFEKAVVTAAPLTVNGQVMVEILTGLEIADEVVLP</sequence>
<evidence type="ECO:0000256" key="1">
    <source>
        <dbReference type="ARBA" id="ARBA00009477"/>
    </source>
</evidence>
<proteinExistence type="inferred from homology"/>
<dbReference type="InterPro" id="IPR006143">
    <property type="entry name" value="RND_pump_MFP"/>
</dbReference>
<dbReference type="NCBIfam" id="TIGR01730">
    <property type="entry name" value="RND_mfp"/>
    <property type="match status" value="1"/>
</dbReference>
<keyword evidence="6" id="KW-1185">Reference proteome</keyword>
<dbReference type="Proteomes" id="UP000308530">
    <property type="component" value="Chromosome"/>
</dbReference>